<sequence length="136" mass="15162">MKPWAGVHLILFLVASSVEGEVSNDGTGGLQDTEATSCAQTEARNCKDLLERGETLTGWYRIYPTKGNPMLVFCDMETDGGGWLLFQRRQDGSVNFYRDWKSYKKGFGRQGSEFWLGNDKIHLLTSSGKPQISSST</sequence>
<dbReference type="Pfam" id="PF00147">
    <property type="entry name" value="Fibrinogen_C"/>
    <property type="match status" value="1"/>
</dbReference>
<dbReference type="EMBL" id="JAOTOJ010000001">
    <property type="protein sequence ID" value="KAK9410171.1"/>
    <property type="molecule type" value="Genomic_DNA"/>
</dbReference>
<dbReference type="InterPro" id="IPR014716">
    <property type="entry name" value="Fibrinogen_a/b/g_C_1"/>
</dbReference>
<dbReference type="Gene3D" id="3.90.215.10">
    <property type="entry name" value="Gamma Fibrinogen, chain A, domain 1"/>
    <property type="match status" value="1"/>
</dbReference>
<comment type="caution">
    <text evidence="7">The sequence shown here is derived from an EMBL/GenBank/DDBJ whole genome shotgun (WGS) entry which is preliminary data.</text>
</comment>
<name>A0AAW1C7P9_CROAD</name>
<keyword evidence="4" id="KW-1015">Disulfide bond</keyword>
<dbReference type="PANTHER" id="PTHR19143">
    <property type="entry name" value="FIBRINOGEN/TENASCIN/ANGIOPOEITIN"/>
    <property type="match status" value="1"/>
</dbReference>
<dbReference type="SUPFAM" id="SSF56496">
    <property type="entry name" value="Fibrinogen C-terminal domain-like"/>
    <property type="match status" value="1"/>
</dbReference>
<evidence type="ECO:0000256" key="3">
    <source>
        <dbReference type="ARBA" id="ARBA00022729"/>
    </source>
</evidence>
<evidence type="ECO:0000313" key="8">
    <source>
        <dbReference type="Proteomes" id="UP001474421"/>
    </source>
</evidence>
<keyword evidence="8" id="KW-1185">Reference proteome</keyword>
<dbReference type="GO" id="GO:0005102">
    <property type="term" value="F:signaling receptor binding"/>
    <property type="evidence" value="ECO:0007669"/>
    <property type="project" value="TreeGrafter"/>
</dbReference>
<evidence type="ECO:0000313" key="7">
    <source>
        <dbReference type="EMBL" id="KAK9410171.1"/>
    </source>
</evidence>
<feature type="chain" id="PRO_5043452391" evidence="5">
    <location>
        <begin position="21"/>
        <end position="136"/>
    </location>
</feature>
<feature type="domain" description="Fibrinogen C-terminal" evidence="6">
    <location>
        <begin position="37"/>
        <end position="136"/>
    </location>
</feature>
<dbReference type="GO" id="GO:0003823">
    <property type="term" value="F:antigen binding"/>
    <property type="evidence" value="ECO:0007669"/>
    <property type="project" value="TreeGrafter"/>
</dbReference>
<keyword evidence="3 5" id="KW-0732">Signal</keyword>
<dbReference type="InterPro" id="IPR036056">
    <property type="entry name" value="Fibrinogen-like_C"/>
</dbReference>
<proteinExistence type="predicted"/>
<reference evidence="7 8" key="1">
    <citation type="journal article" date="2024" name="Proc. Natl. Acad. Sci. U.S.A.">
        <title>The genetic regulatory architecture and epigenomic basis for age-related changes in rattlesnake venom.</title>
        <authorList>
            <person name="Hogan M.P."/>
            <person name="Holding M.L."/>
            <person name="Nystrom G.S."/>
            <person name="Colston T.J."/>
            <person name="Bartlett D.A."/>
            <person name="Mason A.J."/>
            <person name="Ellsworth S.A."/>
            <person name="Rautsaw R.M."/>
            <person name="Lawrence K.C."/>
            <person name="Strickland J.L."/>
            <person name="He B."/>
            <person name="Fraser P."/>
            <person name="Margres M.J."/>
            <person name="Gilbert D.M."/>
            <person name="Gibbs H.L."/>
            <person name="Parkinson C.L."/>
            <person name="Rokyta D.R."/>
        </authorList>
    </citation>
    <scope>NUCLEOTIDE SEQUENCE [LARGE SCALE GENOMIC DNA]</scope>
    <source>
        <strain evidence="7">DRR0105</strain>
    </source>
</reference>
<accession>A0AAW1C7P9</accession>
<dbReference type="InterPro" id="IPR002181">
    <property type="entry name" value="Fibrinogen_a/b/g_C_dom"/>
</dbReference>
<dbReference type="AlphaFoldDB" id="A0AAW1C7P9"/>
<dbReference type="NCBIfam" id="NF040941">
    <property type="entry name" value="GGGWT_bact"/>
    <property type="match status" value="1"/>
</dbReference>
<gene>
    <name evidence="7" type="ORF">NXF25_001346</name>
</gene>
<dbReference type="PROSITE" id="PS51406">
    <property type="entry name" value="FIBRINOGEN_C_2"/>
    <property type="match status" value="1"/>
</dbReference>
<dbReference type="GO" id="GO:0005615">
    <property type="term" value="C:extracellular space"/>
    <property type="evidence" value="ECO:0007669"/>
    <property type="project" value="TreeGrafter"/>
</dbReference>
<protein>
    <submittedName>
        <fullName evidence="7">Ryncolin-3-like</fullName>
    </submittedName>
</protein>
<keyword evidence="2" id="KW-0964">Secreted</keyword>
<dbReference type="InterPro" id="IPR050373">
    <property type="entry name" value="Fibrinogen_C-term_domain"/>
</dbReference>
<feature type="signal peptide" evidence="5">
    <location>
        <begin position="1"/>
        <end position="20"/>
    </location>
</feature>
<organism evidence="7 8">
    <name type="scientific">Crotalus adamanteus</name>
    <name type="common">Eastern diamondback rattlesnake</name>
    <dbReference type="NCBI Taxonomy" id="8729"/>
    <lineage>
        <taxon>Eukaryota</taxon>
        <taxon>Metazoa</taxon>
        <taxon>Chordata</taxon>
        <taxon>Craniata</taxon>
        <taxon>Vertebrata</taxon>
        <taxon>Euteleostomi</taxon>
        <taxon>Lepidosauria</taxon>
        <taxon>Squamata</taxon>
        <taxon>Bifurcata</taxon>
        <taxon>Unidentata</taxon>
        <taxon>Episquamata</taxon>
        <taxon>Toxicofera</taxon>
        <taxon>Serpentes</taxon>
        <taxon>Colubroidea</taxon>
        <taxon>Viperidae</taxon>
        <taxon>Crotalinae</taxon>
        <taxon>Crotalus</taxon>
    </lineage>
</organism>
<evidence type="ECO:0000256" key="5">
    <source>
        <dbReference type="SAM" id="SignalP"/>
    </source>
</evidence>
<evidence type="ECO:0000259" key="6">
    <source>
        <dbReference type="PROSITE" id="PS51406"/>
    </source>
</evidence>
<dbReference type="GO" id="GO:0097367">
    <property type="term" value="F:carbohydrate derivative binding"/>
    <property type="evidence" value="ECO:0007669"/>
    <property type="project" value="TreeGrafter"/>
</dbReference>
<dbReference type="Proteomes" id="UP001474421">
    <property type="component" value="Unassembled WGS sequence"/>
</dbReference>
<dbReference type="SMART" id="SM00186">
    <property type="entry name" value="FBG"/>
    <property type="match status" value="1"/>
</dbReference>
<evidence type="ECO:0000256" key="1">
    <source>
        <dbReference type="ARBA" id="ARBA00004613"/>
    </source>
</evidence>
<evidence type="ECO:0000256" key="2">
    <source>
        <dbReference type="ARBA" id="ARBA00022525"/>
    </source>
</evidence>
<comment type="subcellular location">
    <subcellularLocation>
        <location evidence="1">Secreted</location>
    </subcellularLocation>
</comment>
<dbReference type="GO" id="GO:0001867">
    <property type="term" value="P:complement activation, lectin pathway"/>
    <property type="evidence" value="ECO:0007669"/>
    <property type="project" value="TreeGrafter"/>
</dbReference>
<evidence type="ECO:0000256" key="4">
    <source>
        <dbReference type="ARBA" id="ARBA00023157"/>
    </source>
</evidence>
<dbReference type="PANTHER" id="PTHR19143:SF415">
    <property type="entry name" value="FICOLIN-3"/>
    <property type="match status" value="1"/>
</dbReference>